<comment type="similarity">
    <text evidence="1 2">Belongs to the UPF0102 family.</text>
</comment>
<reference evidence="3 4" key="1">
    <citation type="journal article" date="2016" name="Nat. Commun.">
        <title>Thousands of microbial genomes shed light on interconnected biogeochemical processes in an aquifer system.</title>
        <authorList>
            <person name="Anantharaman K."/>
            <person name="Brown C.T."/>
            <person name="Hug L.A."/>
            <person name="Sharon I."/>
            <person name="Castelle C.J."/>
            <person name="Probst A.J."/>
            <person name="Thomas B.C."/>
            <person name="Singh A."/>
            <person name="Wilkins M.J."/>
            <person name="Karaoz U."/>
            <person name="Brodie E.L."/>
            <person name="Williams K.H."/>
            <person name="Hubbard S.S."/>
            <person name="Banfield J.F."/>
        </authorList>
    </citation>
    <scope>NUCLEOTIDE SEQUENCE [LARGE SCALE GENOMIC DNA]</scope>
</reference>
<dbReference type="HAMAP" id="MF_00048">
    <property type="entry name" value="UPF0102"/>
    <property type="match status" value="1"/>
</dbReference>
<dbReference type="CDD" id="cd20736">
    <property type="entry name" value="PoNe_Nuclease"/>
    <property type="match status" value="1"/>
</dbReference>
<dbReference type="STRING" id="1797711.A2870_03000"/>
<dbReference type="NCBIfam" id="NF009154">
    <property type="entry name" value="PRK12497.3-3"/>
    <property type="match status" value="1"/>
</dbReference>
<dbReference type="InterPro" id="IPR003509">
    <property type="entry name" value="UPF0102_YraN-like"/>
</dbReference>
<evidence type="ECO:0000256" key="1">
    <source>
        <dbReference type="ARBA" id="ARBA00006738"/>
    </source>
</evidence>
<evidence type="ECO:0000313" key="4">
    <source>
        <dbReference type="Proteomes" id="UP000179102"/>
    </source>
</evidence>
<dbReference type="Proteomes" id="UP000179102">
    <property type="component" value="Unassembled WGS sequence"/>
</dbReference>
<protein>
    <recommendedName>
        <fullName evidence="2">UPF0102 protein A2870_03000</fullName>
    </recommendedName>
</protein>
<dbReference type="SUPFAM" id="SSF52980">
    <property type="entry name" value="Restriction endonuclease-like"/>
    <property type="match status" value="1"/>
</dbReference>
<dbReference type="Pfam" id="PF02021">
    <property type="entry name" value="UPF0102"/>
    <property type="match status" value="1"/>
</dbReference>
<comment type="caution">
    <text evidence="3">The sequence shown here is derived from an EMBL/GenBank/DDBJ whole genome shotgun (WGS) entry which is preliminary data.</text>
</comment>
<dbReference type="InterPro" id="IPR011856">
    <property type="entry name" value="tRNA_endonuc-like_dom_sf"/>
</dbReference>
<dbReference type="InterPro" id="IPR011335">
    <property type="entry name" value="Restrct_endonuc-II-like"/>
</dbReference>
<accession>A0A1F5G6W2</accession>
<evidence type="ECO:0000256" key="2">
    <source>
        <dbReference type="HAMAP-Rule" id="MF_00048"/>
    </source>
</evidence>
<name>A0A1F5G6W2_9BACT</name>
<dbReference type="NCBIfam" id="NF009150">
    <property type="entry name" value="PRK12497.1-3"/>
    <property type="match status" value="1"/>
</dbReference>
<organism evidence="3 4">
    <name type="scientific">Candidatus Curtissbacteria bacterium RIFCSPHIGHO2_01_FULL_41_11</name>
    <dbReference type="NCBI Taxonomy" id="1797711"/>
    <lineage>
        <taxon>Bacteria</taxon>
        <taxon>Candidatus Curtissiibacteriota</taxon>
    </lineage>
</organism>
<dbReference type="AlphaFoldDB" id="A0A1F5G6W2"/>
<sequence>MTQSLGKYGEDLAANFLNTHGYKILERNFRIRGGEIDIIALEKNVLVYIEVKTRTSHKFGLPQEAITPHKIKFLERSAKFYRNARQNLPLAERIDVVTVDLTSGKPVVELIKNASF</sequence>
<dbReference type="PANTHER" id="PTHR34039">
    <property type="entry name" value="UPF0102 PROTEIN YRAN"/>
    <property type="match status" value="1"/>
</dbReference>
<evidence type="ECO:0000313" key="3">
    <source>
        <dbReference type="EMBL" id="OGD87616.1"/>
    </source>
</evidence>
<dbReference type="EMBL" id="MFAZ01000011">
    <property type="protein sequence ID" value="OGD87616.1"/>
    <property type="molecule type" value="Genomic_DNA"/>
</dbReference>
<dbReference type="Gene3D" id="3.40.1350.10">
    <property type="match status" value="1"/>
</dbReference>
<gene>
    <name evidence="3" type="ORF">A2870_03000</name>
</gene>
<proteinExistence type="inferred from homology"/>
<dbReference type="PANTHER" id="PTHR34039:SF1">
    <property type="entry name" value="UPF0102 PROTEIN YRAN"/>
    <property type="match status" value="1"/>
</dbReference>
<dbReference type="GO" id="GO:0003676">
    <property type="term" value="F:nucleic acid binding"/>
    <property type="evidence" value="ECO:0007669"/>
    <property type="project" value="InterPro"/>
</dbReference>